<feature type="transmembrane region" description="Helical" evidence="1">
    <location>
        <begin position="119"/>
        <end position="140"/>
    </location>
</feature>
<keyword evidence="3" id="KW-1185">Reference proteome</keyword>
<feature type="transmembrane region" description="Helical" evidence="1">
    <location>
        <begin position="40"/>
        <end position="60"/>
    </location>
</feature>
<dbReference type="Proteomes" id="UP000198531">
    <property type="component" value="Unassembled WGS sequence"/>
</dbReference>
<evidence type="ECO:0000313" key="3">
    <source>
        <dbReference type="Proteomes" id="UP000198531"/>
    </source>
</evidence>
<dbReference type="STRING" id="553469.SAMN04487947_2433"/>
<feature type="transmembrane region" description="Helical" evidence="1">
    <location>
        <begin position="146"/>
        <end position="167"/>
    </location>
</feature>
<keyword evidence="1" id="KW-0472">Membrane</keyword>
<dbReference type="AlphaFoldDB" id="A0A1I6HSR8"/>
<gene>
    <name evidence="2" type="ORF">SAMN04487947_2433</name>
</gene>
<feature type="transmembrane region" description="Helical" evidence="1">
    <location>
        <begin position="80"/>
        <end position="107"/>
    </location>
</feature>
<sequence>MTNVPGPGFLVVLAAVATLFALSFLAGVSLVVARLSRLSLVRSLAGVHAAGALVGALALFRSLTSSPSNPFGIEGNAVVLSVLSVVVGLLTAAVVEGVPVAVGAVGARLLADVPWATGVWYGTLGYVAGGFGGALVVGALTGSVGMASLGSVLALPAAILAGPLLGVTAPRLAARAAVP</sequence>
<name>A0A1I6HSR8_9EURY</name>
<accession>A0A1I6HSR8</accession>
<keyword evidence="1" id="KW-0812">Transmembrane</keyword>
<dbReference type="EMBL" id="FOYT01000002">
    <property type="protein sequence ID" value="SFR57438.1"/>
    <property type="molecule type" value="Genomic_DNA"/>
</dbReference>
<evidence type="ECO:0000256" key="1">
    <source>
        <dbReference type="SAM" id="Phobius"/>
    </source>
</evidence>
<reference evidence="3" key="1">
    <citation type="submission" date="2016-10" db="EMBL/GenBank/DDBJ databases">
        <authorList>
            <person name="Varghese N."/>
            <person name="Submissions S."/>
        </authorList>
    </citation>
    <scope>NUCLEOTIDE SEQUENCE [LARGE SCALE GENOMIC DNA]</scope>
    <source>
        <strain evidence="3">CGMCC 1.7736</strain>
    </source>
</reference>
<organism evidence="2 3">
    <name type="scientific">Halogeometricum rufum</name>
    <dbReference type="NCBI Taxonomy" id="553469"/>
    <lineage>
        <taxon>Archaea</taxon>
        <taxon>Methanobacteriati</taxon>
        <taxon>Methanobacteriota</taxon>
        <taxon>Stenosarchaea group</taxon>
        <taxon>Halobacteria</taxon>
        <taxon>Halobacteriales</taxon>
        <taxon>Haloferacaceae</taxon>
        <taxon>Halogeometricum</taxon>
    </lineage>
</organism>
<keyword evidence="1" id="KW-1133">Transmembrane helix</keyword>
<evidence type="ECO:0000313" key="2">
    <source>
        <dbReference type="EMBL" id="SFR57438.1"/>
    </source>
</evidence>
<dbReference type="RefSeq" id="WP_089807961.1">
    <property type="nucleotide sequence ID" value="NZ_FOYT01000002.1"/>
</dbReference>
<feature type="transmembrane region" description="Helical" evidence="1">
    <location>
        <begin position="6"/>
        <end position="33"/>
    </location>
</feature>
<protein>
    <submittedName>
        <fullName evidence="2">Uncharacterized protein</fullName>
    </submittedName>
</protein>
<proteinExistence type="predicted"/>